<gene>
    <name evidence="8" type="primary">trpC</name>
    <name evidence="10" type="ORF">HDG70_002101</name>
</gene>
<proteinExistence type="inferred from homology"/>
<evidence type="ECO:0000313" key="11">
    <source>
        <dbReference type="Proteomes" id="UP000604066"/>
    </source>
</evidence>
<comment type="pathway">
    <text evidence="2 8">Amino-acid biosynthesis; L-tryptophan biosynthesis; L-tryptophan from chorismate: step 4/5.</text>
</comment>
<accession>A0ABX2RBF6</accession>
<dbReference type="SUPFAM" id="SSF51366">
    <property type="entry name" value="Ribulose-phoshate binding barrel"/>
    <property type="match status" value="1"/>
</dbReference>
<evidence type="ECO:0000256" key="4">
    <source>
        <dbReference type="ARBA" id="ARBA00022793"/>
    </source>
</evidence>
<evidence type="ECO:0000313" key="10">
    <source>
        <dbReference type="EMBL" id="NYE58350.1"/>
    </source>
</evidence>
<dbReference type="NCBIfam" id="NF001377">
    <property type="entry name" value="PRK00278.2-4"/>
    <property type="match status" value="1"/>
</dbReference>
<dbReference type="PROSITE" id="PS00614">
    <property type="entry name" value="IGPS"/>
    <property type="match status" value="1"/>
</dbReference>
<dbReference type="InterPro" id="IPR013798">
    <property type="entry name" value="Indole-3-glycerol_P_synth_dom"/>
</dbReference>
<dbReference type="PANTHER" id="PTHR22854">
    <property type="entry name" value="TRYPTOPHAN BIOSYNTHESIS PROTEIN"/>
    <property type="match status" value="1"/>
</dbReference>
<dbReference type="CDD" id="cd00331">
    <property type="entry name" value="IGPS"/>
    <property type="match status" value="1"/>
</dbReference>
<dbReference type="Gene3D" id="3.20.20.70">
    <property type="entry name" value="Aldolase class I"/>
    <property type="match status" value="1"/>
</dbReference>
<keyword evidence="5 8" id="KW-0822">Tryptophan biosynthesis</keyword>
<dbReference type="InterPro" id="IPR013785">
    <property type="entry name" value="Aldolase_TIM"/>
</dbReference>
<dbReference type="GO" id="GO:0004425">
    <property type="term" value="F:indole-3-glycerol-phosphate synthase activity"/>
    <property type="evidence" value="ECO:0007669"/>
    <property type="project" value="UniProtKB-EC"/>
</dbReference>
<comment type="similarity">
    <text evidence="8">Belongs to the TrpC family.</text>
</comment>
<keyword evidence="11" id="KW-1185">Reference proteome</keyword>
<dbReference type="Pfam" id="PF00218">
    <property type="entry name" value="IGPS"/>
    <property type="match status" value="1"/>
</dbReference>
<evidence type="ECO:0000256" key="5">
    <source>
        <dbReference type="ARBA" id="ARBA00022822"/>
    </source>
</evidence>
<protein>
    <recommendedName>
        <fullName evidence="8">Indole-3-glycerol phosphate synthase</fullName>
        <shortName evidence="8">IGPS</shortName>
        <ecNumber evidence="8">4.1.1.48</ecNumber>
    </recommendedName>
</protein>
<sequence>MFLEKIVQVRREKVRQAKNKIPFWEMRKMAEEQVSHRLPLSLSQALLREKAKGKVGVIAEIKKASPSKGVLREQLDPEEVAQVYAKSGAAAISVLTEEDYFLGSPEYLKAVRAVVSLPILRKDFILDPYQIYEAKVLGADAVLLITSLLAAEELKEMIKITEGLGMEALVEAHSLGEVEKALTAGARLIGINNRDLRTFATNIDVSLKLAPVLKEAGVVMVSESGIRSKEDIKALMTAGYHGILIGEALVRAPDPGKALEVLLA</sequence>
<evidence type="ECO:0000256" key="8">
    <source>
        <dbReference type="HAMAP-Rule" id="MF_00134"/>
    </source>
</evidence>
<reference evidence="10 11" key="1">
    <citation type="submission" date="2020-07" db="EMBL/GenBank/DDBJ databases">
        <title>Genomic Encyclopedia of Type Strains, Phase III (KMG-III): the genomes of soil and plant-associated and newly described type strains.</title>
        <authorList>
            <person name="Whitman W."/>
        </authorList>
    </citation>
    <scope>NUCLEOTIDE SEQUENCE [LARGE SCALE GENOMIC DNA]</scope>
    <source>
        <strain evidence="10 11">DSM 11255</strain>
    </source>
</reference>
<organism evidence="10 11">
    <name type="scientific">Carboxydothermus ferrireducens DSM 11255</name>
    <dbReference type="NCBI Taxonomy" id="1119529"/>
    <lineage>
        <taxon>Bacteria</taxon>
        <taxon>Bacillati</taxon>
        <taxon>Bacillota</taxon>
        <taxon>Clostridia</taxon>
        <taxon>Thermoanaerobacterales</taxon>
        <taxon>Thermoanaerobacteraceae</taxon>
        <taxon>Carboxydothermus</taxon>
    </lineage>
</organism>
<evidence type="ECO:0000256" key="7">
    <source>
        <dbReference type="ARBA" id="ARBA00023239"/>
    </source>
</evidence>
<dbReference type="Proteomes" id="UP000604066">
    <property type="component" value="Unassembled WGS sequence"/>
</dbReference>
<name>A0ABX2RBF6_9THEO</name>
<dbReference type="RefSeq" id="WP_028052656.1">
    <property type="nucleotide sequence ID" value="NZ_ATYG01000025.1"/>
</dbReference>
<dbReference type="InterPro" id="IPR045186">
    <property type="entry name" value="Indole-3-glycerol_P_synth"/>
</dbReference>
<evidence type="ECO:0000256" key="1">
    <source>
        <dbReference type="ARBA" id="ARBA00001633"/>
    </source>
</evidence>
<evidence type="ECO:0000256" key="2">
    <source>
        <dbReference type="ARBA" id="ARBA00004696"/>
    </source>
</evidence>
<comment type="catalytic activity">
    <reaction evidence="1 8">
        <text>1-(2-carboxyphenylamino)-1-deoxy-D-ribulose 5-phosphate + H(+) = (1S,2R)-1-C-(indol-3-yl)glycerol 3-phosphate + CO2 + H2O</text>
        <dbReference type="Rhea" id="RHEA:23476"/>
        <dbReference type="ChEBI" id="CHEBI:15377"/>
        <dbReference type="ChEBI" id="CHEBI:15378"/>
        <dbReference type="ChEBI" id="CHEBI:16526"/>
        <dbReference type="ChEBI" id="CHEBI:58613"/>
        <dbReference type="ChEBI" id="CHEBI:58866"/>
        <dbReference type="EC" id="4.1.1.48"/>
    </reaction>
</comment>
<comment type="caution">
    <text evidence="10">The sequence shown here is derived from an EMBL/GenBank/DDBJ whole genome shotgun (WGS) entry which is preliminary data.</text>
</comment>
<dbReference type="HAMAP" id="MF_00134_B">
    <property type="entry name" value="IGPS_B"/>
    <property type="match status" value="1"/>
</dbReference>
<keyword evidence="6 8" id="KW-0057">Aromatic amino acid biosynthesis</keyword>
<dbReference type="InterPro" id="IPR001468">
    <property type="entry name" value="Indole-3-GlycerolPSynthase_CS"/>
</dbReference>
<evidence type="ECO:0000259" key="9">
    <source>
        <dbReference type="Pfam" id="PF00218"/>
    </source>
</evidence>
<keyword evidence="3 8" id="KW-0028">Amino-acid biosynthesis</keyword>
<dbReference type="PANTHER" id="PTHR22854:SF2">
    <property type="entry name" value="INDOLE-3-GLYCEROL-PHOSPHATE SYNTHASE"/>
    <property type="match status" value="1"/>
</dbReference>
<keyword evidence="4 8" id="KW-0210">Decarboxylase</keyword>
<evidence type="ECO:0000256" key="3">
    <source>
        <dbReference type="ARBA" id="ARBA00022605"/>
    </source>
</evidence>
<feature type="domain" description="Indole-3-glycerol phosphate synthase" evidence="9">
    <location>
        <begin position="3"/>
        <end position="260"/>
    </location>
</feature>
<evidence type="ECO:0000256" key="6">
    <source>
        <dbReference type="ARBA" id="ARBA00023141"/>
    </source>
</evidence>
<keyword evidence="7 8" id="KW-0456">Lyase</keyword>
<dbReference type="EMBL" id="JACCBS010000003">
    <property type="protein sequence ID" value="NYE58350.1"/>
    <property type="molecule type" value="Genomic_DNA"/>
</dbReference>
<dbReference type="HAMAP" id="MF_00134_A">
    <property type="entry name" value="IGPS_A"/>
    <property type="match status" value="1"/>
</dbReference>
<dbReference type="InterPro" id="IPR011060">
    <property type="entry name" value="RibuloseP-bd_barrel"/>
</dbReference>
<dbReference type="EC" id="4.1.1.48" evidence="8"/>